<protein>
    <submittedName>
        <fullName evidence="1">Uncharacterized protein</fullName>
    </submittedName>
</protein>
<comment type="caution">
    <text evidence="1">The sequence shown here is derived from an EMBL/GenBank/DDBJ whole genome shotgun (WGS) entry which is preliminary data.</text>
</comment>
<dbReference type="Proteomes" id="UP000276133">
    <property type="component" value="Unassembled WGS sequence"/>
</dbReference>
<feature type="non-terminal residue" evidence="1">
    <location>
        <position position="61"/>
    </location>
</feature>
<sequence>MFKVKKSINHISCPFSRRNKQKFGSTVQILNKPCKIEIQIFNHLILSISNDNSRKNAFLKK</sequence>
<proteinExistence type="predicted"/>
<gene>
    <name evidence="1" type="ORF">BpHYR1_042682</name>
</gene>
<dbReference type="EMBL" id="REGN01000804">
    <property type="protein sequence ID" value="RNA38916.1"/>
    <property type="molecule type" value="Genomic_DNA"/>
</dbReference>
<reference evidence="1 2" key="1">
    <citation type="journal article" date="2018" name="Sci. Rep.">
        <title>Genomic signatures of local adaptation to the degree of environmental predictability in rotifers.</title>
        <authorList>
            <person name="Franch-Gras L."/>
            <person name="Hahn C."/>
            <person name="Garcia-Roger E.M."/>
            <person name="Carmona M.J."/>
            <person name="Serra M."/>
            <person name="Gomez A."/>
        </authorList>
    </citation>
    <scope>NUCLEOTIDE SEQUENCE [LARGE SCALE GENOMIC DNA]</scope>
    <source>
        <strain evidence="1">HYR1</strain>
    </source>
</reference>
<keyword evidence="2" id="KW-1185">Reference proteome</keyword>
<evidence type="ECO:0000313" key="1">
    <source>
        <dbReference type="EMBL" id="RNA38916.1"/>
    </source>
</evidence>
<dbReference type="AlphaFoldDB" id="A0A3M7ST42"/>
<name>A0A3M7ST42_BRAPC</name>
<evidence type="ECO:0000313" key="2">
    <source>
        <dbReference type="Proteomes" id="UP000276133"/>
    </source>
</evidence>
<accession>A0A3M7ST42</accession>
<organism evidence="1 2">
    <name type="scientific">Brachionus plicatilis</name>
    <name type="common">Marine rotifer</name>
    <name type="synonym">Brachionus muelleri</name>
    <dbReference type="NCBI Taxonomy" id="10195"/>
    <lineage>
        <taxon>Eukaryota</taxon>
        <taxon>Metazoa</taxon>
        <taxon>Spiralia</taxon>
        <taxon>Gnathifera</taxon>
        <taxon>Rotifera</taxon>
        <taxon>Eurotatoria</taxon>
        <taxon>Monogononta</taxon>
        <taxon>Pseudotrocha</taxon>
        <taxon>Ploima</taxon>
        <taxon>Brachionidae</taxon>
        <taxon>Brachionus</taxon>
    </lineage>
</organism>